<keyword evidence="2" id="KW-0285">Flavoprotein</keyword>
<evidence type="ECO:0000256" key="5">
    <source>
        <dbReference type="SAM" id="Phobius"/>
    </source>
</evidence>
<evidence type="ECO:0000256" key="1">
    <source>
        <dbReference type="ARBA" id="ARBA00009183"/>
    </source>
</evidence>
<name>A0A7R9L079_9ACAR</name>
<sequence>DSCETPCDVVILATGYRLWFPFLSQHLIPVDANRISLYKDMFPALSPHSNTLAFIGLIQPIGTLLPISEIQCRWFVQLMAGKCRPLPAVDAMNEDIDKCRRYRSRRFGISDRHTIEVEPIDYMDDIAVQADVKPDIWRYFFTDFRLWRAMLFGPSLQYQYRLTGPHSWSGARDAILGCEDRIKAPTMTRFNNNCGDRTANDKPYNALYVLAIIEHNDNDYLLSEPLPESVRIEKADAHFYRIGLSLFKPAYPIKRSWFNHPLIVLIVLIQHLVKYLILIIIYVNKWEVSETMHIQLADIDHMMGTGVIHNVIVFVLDTFALTCMAIQYYNYKRGIKPRDLRVMEMLAGLVAPKTLGVNDRAIVAKLSAAFERCLQVIELLSITSEAMVFTIDIIGFSHHGGWEFIVCVGLPQSFWQSVWAHYMRHWMYYQTIYYFMIVYYLKLKLRFLNGLLATHVTSSGREVPKKGSRVLLVSRVTREYTEILNEIGDYNRIYWSSYLALISVTMVIAIFGSFNSLVVADVDAFHRAH</sequence>
<feature type="transmembrane region" description="Helical" evidence="5">
    <location>
        <begin position="426"/>
        <end position="443"/>
    </location>
</feature>
<keyword evidence="3" id="KW-0274">FAD</keyword>
<keyword evidence="5" id="KW-0812">Transmembrane</keyword>
<accession>A0A7R9L079</accession>
<dbReference type="Proteomes" id="UP000759131">
    <property type="component" value="Unassembled WGS sequence"/>
</dbReference>
<dbReference type="GO" id="GO:0050660">
    <property type="term" value="F:flavin adenine dinucleotide binding"/>
    <property type="evidence" value="ECO:0007669"/>
    <property type="project" value="InterPro"/>
</dbReference>
<dbReference type="Gene3D" id="3.50.50.60">
    <property type="entry name" value="FAD/NAD(P)-binding domain"/>
    <property type="match status" value="1"/>
</dbReference>
<evidence type="ECO:0008006" key="8">
    <source>
        <dbReference type="Google" id="ProtNLM"/>
    </source>
</evidence>
<feature type="transmembrane region" description="Helical" evidence="5">
    <location>
        <begin position="498"/>
        <end position="520"/>
    </location>
</feature>
<dbReference type="OrthoDB" id="66881at2759"/>
<proteinExistence type="inferred from homology"/>
<evidence type="ECO:0000256" key="3">
    <source>
        <dbReference type="ARBA" id="ARBA00022827"/>
    </source>
</evidence>
<dbReference type="InterPro" id="IPR036188">
    <property type="entry name" value="FAD/NAD-bd_sf"/>
</dbReference>
<evidence type="ECO:0000313" key="6">
    <source>
        <dbReference type="EMBL" id="CAD7631549.1"/>
    </source>
</evidence>
<feature type="transmembrane region" description="Helical" evidence="5">
    <location>
        <begin position="311"/>
        <end position="331"/>
    </location>
</feature>
<comment type="similarity">
    <text evidence="1">Belongs to the FMO family.</text>
</comment>
<keyword evidence="4" id="KW-0560">Oxidoreductase</keyword>
<feature type="non-terminal residue" evidence="6">
    <location>
        <position position="529"/>
    </location>
</feature>
<gene>
    <name evidence="6" type="ORF">OSB1V03_LOCUS11958</name>
</gene>
<keyword evidence="5" id="KW-0472">Membrane</keyword>
<dbReference type="PANTHER" id="PTHR23023">
    <property type="entry name" value="DIMETHYLANILINE MONOOXYGENASE"/>
    <property type="match status" value="1"/>
</dbReference>
<evidence type="ECO:0000256" key="4">
    <source>
        <dbReference type="ARBA" id="ARBA00023002"/>
    </source>
</evidence>
<protein>
    <recommendedName>
        <fullName evidence="8">Flavin-containing monooxygenase</fullName>
    </recommendedName>
</protein>
<dbReference type="SUPFAM" id="SSF51905">
    <property type="entry name" value="FAD/NAD(P)-binding domain"/>
    <property type="match status" value="1"/>
</dbReference>
<evidence type="ECO:0000313" key="7">
    <source>
        <dbReference type="Proteomes" id="UP000759131"/>
    </source>
</evidence>
<organism evidence="6">
    <name type="scientific">Medioppia subpectinata</name>
    <dbReference type="NCBI Taxonomy" id="1979941"/>
    <lineage>
        <taxon>Eukaryota</taxon>
        <taxon>Metazoa</taxon>
        <taxon>Ecdysozoa</taxon>
        <taxon>Arthropoda</taxon>
        <taxon>Chelicerata</taxon>
        <taxon>Arachnida</taxon>
        <taxon>Acari</taxon>
        <taxon>Acariformes</taxon>
        <taxon>Sarcoptiformes</taxon>
        <taxon>Oribatida</taxon>
        <taxon>Brachypylina</taxon>
        <taxon>Oppioidea</taxon>
        <taxon>Oppiidae</taxon>
        <taxon>Medioppia</taxon>
    </lineage>
</organism>
<keyword evidence="5" id="KW-1133">Transmembrane helix</keyword>
<dbReference type="AlphaFoldDB" id="A0A7R9L079"/>
<dbReference type="InterPro" id="IPR050346">
    <property type="entry name" value="FMO-like"/>
</dbReference>
<dbReference type="EMBL" id="OC864208">
    <property type="protein sequence ID" value="CAD7631549.1"/>
    <property type="molecule type" value="Genomic_DNA"/>
</dbReference>
<dbReference type="InterPro" id="IPR020946">
    <property type="entry name" value="Flavin_mOase-like"/>
</dbReference>
<feature type="transmembrane region" description="Helical" evidence="5">
    <location>
        <begin position="262"/>
        <end position="283"/>
    </location>
</feature>
<keyword evidence="7" id="KW-1185">Reference proteome</keyword>
<dbReference type="GO" id="GO:0004499">
    <property type="term" value="F:N,N-dimethylaniline monooxygenase activity"/>
    <property type="evidence" value="ECO:0007669"/>
    <property type="project" value="InterPro"/>
</dbReference>
<dbReference type="EMBL" id="CAJPIZ010009633">
    <property type="protein sequence ID" value="CAG2111979.1"/>
    <property type="molecule type" value="Genomic_DNA"/>
</dbReference>
<dbReference type="Pfam" id="PF00743">
    <property type="entry name" value="FMO-like"/>
    <property type="match status" value="1"/>
</dbReference>
<reference evidence="6" key="1">
    <citation type="submission" date="2020-11" db="EMBL/GenBank/DDBJ databases">
        <authorList>
            <person name="Tran Van P."/>
        </authorList>
    </citation>
    <scope>NUCLEOTIDE SEQUENCE</scope>
</reference>
<dbReference type="GO" id="GO:0050661">
    <property type="term" value="F:NADP binding"/>
    <property type="evidence" value="ECO:0007669"/>
    <property type="project" value="InterPro"/>
</dbReference>
<evidence type="ECO:0000256" key="2">
    <source>
        <dbReference type="ARBA" id="ARBA00022630"/>
    </source>
</evidence>